<comment type="subcellular location">
    <subcellularLocation>
        <location evidence="1 11">Cell outer membrane</location>
        <topology evidence="1 11">Multi-pass membrane protein</topology>
    </subcellularLocation>
</comment>
<reference evidence="13 14" key="1">
    <citation type="submission" date="2019-08" db="EMBL/GenBank/DDBJ databases">
        <title>Parahaliea maris sp. nov., isolated from the surface seawater.</title>
        <authorList>
            <person name="Liu Y."/>
        </authorList>
    </citation>
    <scope>NUCLEOTIDE SEQUENCE [LARGE SCALE GENOMIC DNA]</scope>
    <source>
        <strain evidence="13 14">S2-26</strain>
    </source>
</reference>
<dbReference type="PROSITE" id="PS52016">
    <property type="entry name" value="TONB_DEPENDENT_REC_3"/>
    <property type="match status" value="1"/>
</dbReference>
<feature type="domain" description="TonB-dependent receptor-like beta-barrel" evidence="12">
    <location>
        <begin position="5"/>
        <end position="376"/>
    </location>
</feature>
<dbReference type="RefSeq" id="WP_148062252.1">
    <property type="nucleotide sequence ID" value="NZ_VRYZ01000001.1"/>
</dbReference>
<keyword evidence="4" id="KW-0410">Iron transport</keyword>
<dbReference type="InterPro" id="IPR036942">
    <property type="entry name" value="Beta-barrel_TonB_sf"/>
</dbReference>
<evidence type="ECO:0000256" key="11">
    <source>
        <dbReference type="PROSITE-ProRule" id="PRU01360"/>
    </source>
</evidence>
<sequence>MNLQNYNLDIGYALGNGMVLRSITGYNDTDLEITSVPSAADVFFRQDNRMDGDFMQEFRLEMNEEIAGLTGVASLFYGDFDQHSESYILYYQAFPVQDGTFDNSTETWAAYADFRYRLTDSLSLLFGGRYQDDTVRNQADVESALSGGSQYDLESGFDMFLPKAGLSLDITDNQTVAATASRGYRQGFAERRLGSEAGLVDVDPEFVWAYEIAYRISALNNRLLLGANVFYNDYTDQQITVTNPDFAPLTNTMNAGDSESWGAEIEAQLAFDNGLRIYGSLGLLETELGDFPAEDCSNGSCDGNQYSEAPEVTASLGGEYRHDSGFFASLAASYTDSFYRSVDNADDLEVDSSFVVDAKIGYDFGHFRVSAYANNVFDEEYLTGISNANSAFIGDPRAMGVEVTAAF</sequence>
<evidence type="ECO:0000313" key="13">
    <source>
        <dbReference type="EMBL" id="TXS94396.1"/>
    </source>
</evidence>
<dbReference type="Gene3D" id="2.40.170.20">
    <property type="entry name" value="TonB-dependent receptor, beta-barrel domain"/>
    <property type="match status" value="1"/>
</dbReference>
<evidence type="ECO:0000256" key="2">
    <source>
        <dbReference type="ARBA" id="ARBA00022448"/>
    </source>
</evidence>
<evidence type="ECO:0000256" key="6">
    <source>
        <dbReference type="ARBA" id="ARBA00023004"/>
    </source>
</evidence>
<organism evidence="13 14">
    <name type="scientific">Parahaliea aestuarii</name>
    <dbReference type="NCBI Taxonomy" id="1852021"/>
    <lineage>
        <taxon>Bacteria</taxon>
        <taxon>Pseudomonadati</taxon>
        <taxon>Pseudomonadota</taxon>
        <taxon>Gammaproteobacteria</taxon>
        <taxon>Cellvibrionales</taxon>
        <taxon>Halieaceae</taxon>
        <taxon>Parahaliea</taxon>
    </lineage>
</organism>
<proteinExistence type="inferred from homology"/>
<dbReference type="Pfam" id="PF00593">
    <property type="entry name" value="TonB_dep_Rec_b-barrel"/>
    <property type="match status" value="1"/>
</dbReference>
<evidence type="ECO:0000256" key="7">
    <source>
        <dbReference type="ARBA" id="ARBA00023065"/>
    </source>
</evidence>
<keyword evidence="6" id="KW-0408">Iron</keyword>
<protein>
    <submittedName>
        <fullName evidence="13">TonB-dependent receptor</fullName>
    </submittedName>
</protein>
<dbReference type="InterPro" id="IPR039426">
    <property type="entry name" value="TonB-dep_rcpt-like"/>
</dbReference>
<keyword evidence="13" id="KW-0675">Receptor</keyword>
<evidence type="ECO:0000259" key="12">
    <source>
        <dbReference type="Pfam" id="PF00593"/>
    </source>
</evidence>
<evidence type="ECO:0000256" key="10">
    <source>
        <dbReference type="ARBA" id="ARBA00023237"/>
    </source>
</evidence>
<evidence type="ECO:0000256" key="9">
    <source>
        <dbReference type="ARBA" id="ARBA00023136"/>
    </source>
</evidence>
<dbReference type="InterPro" id="IPR000531">
    <property type="entry name" value="Beta-barrel_TonB"/>
</dbReference>
<evidence type="ECO:0000256" key="1">
    <source>
        <dbReference type="ARBA" id="ARBA00004571"/>
    </source>
</evidence>
<dbReference type="EMBL" id="VRYZ01000001">
    <property type="protein sequence ID" value="TXS94396.1"/>
    <property type="molecule type" value="Genomic_DNA"/>
</dbReference>
<keyword evidence="7" id="KW-0406">Ion transport</keyword>
<dbReference type="AlphaFoldDB" id="A0A5C9A0V7"/>
<keyword evidence="14" id="KW-1185">Reference proteome</keyword>
<evidence type="ECO:0000256" key="4">
    <source>
        <dbReference type="ARBA" id="ARBA00022496"/>
    </source>
</evidence>
<dbReference type="GO" id="GO:0009279">
    <property type="term" value="C:cell outer membrane"/>
    <property type="evidence" value="ECO:0007669"/>
    <property type="project" value="UniProtKB-SubCell"/>
</dbReference>
<comment type="similarity">
    <text evidence="11">Belongs to the TonB-dependent receptor family.</text>
</comment>
<dbReference type="PANTHER" id="PTHR32552">
    <property type="entry name" value="FERRICHROME IRON RECEPTOR-RELATED"/>
    <property type="match status" value="1"/>
</dbReference>
<dbReference type="PANTHER" id="PTHR32552:SF81">
    <property type="entry name" value="TONB-DEPENDENT OUTER MEMBRANE RECEPTOR"/>
    <property type="match status" value="1"/>
</dbReference>
<keyword evidence="5 11" id="KW-0812">Transmembrane</keyword>
<keyword evidence="8" id="KW-0798">TonB box</keyword>
<dbReference type="GO" id="GO:0006826">
    <property type="term" value="P:iron ion transport"/>
    <property type="evidence" value="ECO:0007669"/>
    <property type="project" value="UniProtKB-KW"/>
</dbReference>
<name>A0A5C9A0V7_9GAMM</name>
<gene>
    <name evidence="13" type="ORF">FVW59_00280</name>
</gene>
<dbReference type="SUPFAM" id="SSF56935">
    <property type="entry name" value="Porins"/>
    <property type="match status" value="1"/>
</dbReference>
<keyword evidence="9 11" id="KW-0472">Membrane</keyword>
<keyword evidence="10 11" id="KW-0998">Cell outer membrane</keyword>
<accession>A0A5C9A0V7</accession>
<evidence type="ECO:0000256" key="5">
    <source>
        <dbReference type="ARBA" id="ARBA00022692"/>
    </source>
</evidence>
<evidence type="ECO:0000256" key="3">
    <source>
        <dbReference type="ARBA" id="ARBA00022452"/>
    </source>
</evidence>
<dbReference type="OrthoDB" id="7051185at2"/>
<dbReference type="Proteomes" id="UP000321933">
    <property type="component" value="Unassembled WGS sequence"/>
</dbReference>
<evidence type="ECO:0000313" key="14">
    <source>
        <dbReference type="Proteomes" id="UP000321933"/>
    </source>
</evidence>
<evidence type="ECO:0000256" key="8">
    <source>
        <dbReference type="ARBA" id="ARBA00023077"/>
    </source>
</evidence>
<keyword evidence="3 11" id="KW-1134">Transmembrane beta strand</keyword>
<keyword evidence="2 11" id="KW-0813">Transport</keyword>
<comment type="caution">
    <text evidence="13">The sequence shown here is derived from an EMBL/GenBank/DDBJ whole genome shotgun (WGS) entry which is preliminary data.</text>
</comment>